<dbReference type="PANTHER" id="PTHR21064">
    <property type="entry name" value="AMINOGLYCOSIDE PHOSPHOTRANSFERASE DOMAIN-CONTAINING PROTEIN-RELATED"/>
    <property type="match status" value="1"/>
</dbReference>
<dbReference type="InterPro" id="IPR002575">
    <property type="entry name" value="Aminoglycoside_PTrfase"/>
</dbReference>
<comment type="caution">
    <text evidence="2">The sequence shown here is derived from an EMBL/GenBank/DDBJ whole genome shotgun (WGS) entry which is preliminary data.</text>
</comment>
<evidence type="ECO:0000313" key="2">
    <source>
        <dbReference type="EMBL" id="OGG73151.1"/>
    </source>
</evidence>
<protein>
    <recommendedName>
        <fullName evidence="1">Aminoglycoside phosphotransferase domain-containing protein</fullName>
    </recommendedName>
</protein>
<organism evidence="2 3">
    <name type="scientific">Candidatus Kaiserbacteria bacterium RIFCSPLOWO2_01_FULL_53_17</name>
    <dbReference type="NCBI Taxonomy" id="1798511"/>
    <lineage>
        <taxon>Bacteria</taxon>
        <taxon>Candidatus Kaiseribacteriota</taxon>
    </lineage>
</organism>
<dbReference type="PANTHER" id="PTHR21064:SF5">
    <property type="entry name" value="SLR1880 PROTEIN"/>
    <property type="match status" value="1"/>
</dbReference>
<evidence type="ECO:0000259" key="1">
    <source>
        <dbReference type="Pfam" id="PF01636"/>
    </source>
</evidence>
<sequence length="333" mass="37230">MNPEIEAILAAFPIGTASSTEPYGKGRLHSTYHVRTADGEYILQKIGPLFNPAMKDIDSVTKHLEAKGIRTARVIPTREGALSYGKDGGYWRLMTFIPGATIEGNPSVPQAENASAFIGMFHTALLDYEKSFAYHLPGYRDTPLAISHLREADAAHETSEKYAVCHPLVVEILGRAKKLSAEIATLPKRTLHGDLKLNNLRFDADGTHAIALIDFDTLGRYTLPLEIGDMLRSWCTTPSYTLDLSVWQTSIRGYRSEAHFVTADEWRLIPDGLAEITLSLAARYCADAYEEKYFAHDPAYVSLFEQNAERTKRYLAVLTDFDRNEESIRTMHA</sequence>
<dbReference type="AlphaFoldDB" id="A0A1F6EHM7"/>
<feature type="domain" description="Aminoglycoside phosphotransferase" evidence="1">
    <location>
        <begin position="21"/>
        <end position="256"/>
    </location>
</feature>
<dbReference type="EMBL" id="MFLY01000008">
    <property type="protein sequence ID" value="OGG73151.1"/>
    <property type="molecule type" value="Genomic_DNA"/>
</dbReference>
<dbReference type="Pfam" id="PF01636">
    <property type="entry name" value="APH"/>
    <property type="match status" value="1"/>
</dbReference>
<reference evidence="2 3" key="1">
    <citation type="journal article" date="2016" name="Nat. Commun.">
        <title>Thousands of microbial genomes shed light on interconnected biogeochemical processes in an aquifer system.</title>
        <authorList>
            <person name="Anantharaman K."/>
            <person name="Brown C.T."/>
            <person name="Hug L.A."/>
            <person name="Sharon I."/>
            <person name="Castelle C.J."/>
            <person name="Probst A.J."/>
            <person name="Thomas B.C."/>
            <person name="Singh A."/>
            <person name="Wilkins M.J."/>
            <person name="Karaoz U."/>
            <person name="Brodie E.L."/>
            <person name="Williams K.H."/>
            <person name="Hubbard S.S."/>
            <person name="Banfield J.F."/>
        </authorList>
    </citation>
    <scope>NUCLEOTIDE SEQUENCE [LARGE SCALE GENOMIC DNA]</scope>
</reference>
<dbReference type="Gene3D" id="3.30.200.20">
    <property type="entry name" value="Phosphorylase Kinase, domain 1"/>
    <property type="match status" value="1"/>
</dbReference>
<dbReference type="InterPro" id="IPR050249">
    <property type="entry name" value="Pseudomonas-type_ThrB"/>
</dbReference>
<accession>A0A1F6EHM7</accession>
<evidence type="ECO:0000313" key="3">
    <source>
        <dbReference type="Proteomes" id="UP000177306"/>
    </source>
</evidence>
<dbReference type="Proteomes" id="UP000177306">
    <property type="component" value="Unassembled WGS sequence"/>
</dbReference>
<name>A0A1F6EHM7_9BACT</name>
<dbReference type="Gene3D" id="3.90.1200.10">
    <property type="match status" value="1"/>
</dbReference>
<dbReference type="InterPro" id="IPR011009">
    <property type="entry name" value="Kinase-like_dom_sf"/>
</dbReference>
<proteinExistence type="predicted"/>
<gene>
    <name evidence="2" type="ORF">A3A38_03420</name>
</gene>
<dbReference type="SUPFAM" id="SSF56112">
    <property type="entry name" value="Protein kinase-like (PK-like)"/>
    <property type="match status" value="1"/>
</dbReference>